<keyword evidence="2" id="KW-0472">Membrane</keyword>
<reference evidence="3" key="1">
    <citation type="submission" date="2019-08" db="EMBL/GenBank/DDBJ databases">
        <authorList>
            <person name="Kucharzyk K."/>
            <person name="Murdoch R.W."/>
            <person name="Higgins S."/>
            <person name="Loffler F."/>
        </authorList>
    </citation>
    <scope>NUCLEOTIDE SEQUENCE</scope>
</reference>
<proteinExistence type="predicted"/>
<sequence length="126" mass="14337">MHWKDFLYYRKSEKLAVILLLILIVLTLILNLILSQRNSRGVIFTQNDSLVKVFEEFQRNLSLREGIDVLDSAHVVPQNEGRSNDGLRSKKLSEENSPDRDAPFPTAEKLDAGETILLNAADTAEW</sequence>
<evidence type="ECO:0000256" key="2">
    <source>
        <dbReference type="SAM" id="Phobius"/>
    </source>
</evidence>
<evidence type="ECO:0000313" key="3">
    <source>
        <dbReference type="EMBL" id="MPM19466.1"/>
    </source>
</evidence>
<organism evidence="3">
    <name type="scientific">bioreactor metagenome</name>
    <dbReference type="NCBI Taxonomy" id="1076179"/>
    <lineage>
        <taxon>unclassified sequences</taxon>
        <taxon>metagenomes</taxon>
        <taxon>ecological metagenomes</taxon>
    </lineage>
</organism>
<evidence type="ECO:0000256" key="1">
    <source>
        <dbReference type="SAM" id="MobiDB-lite"/>
    </source>
</evidence>
<accession>A0A644XTC2</accession>
<dbReference type="AlphaFoldDB" id="A0A644XTC2"/>
<dbReference type="EMBL" id="VSSQ01003183">
    <property type="protein sequence ID" value="MPM19466.1"/>
    <property type="molecule type" value="Genomic_DNA"/>
</dbReference>
<protein>
    <submittedName>
        <fullName evidence="3">Uncharacterized protein</fullName>
    </submittedName>
</protein>
<feature type="compositionally biased region" description="Basic and acidic residues" evidence="1">
    <location>
        <begin position="82"/>
        <end position="112"/>
    </location>
</feature>
<keyword evidence="2" id="KW-0812">Transmembrane</keyword>
<comment type="caution">
    <text evidence="3">The sequence shown here is derived from an EMBL/GenBank/DDBJ whole genome shotgun (WGS) entry which is preliminary data.</text>
</comment>
<name>A0A644XTC2_9ZZZZ</name>
<gene>
    <name evidence="3" type="ORF">SDC9_65890</name>
</gene>
<keyword evidence="2" id="KW-1133">Transmembrane helix</keyword>
<feature type="region of interest" description="Disordered" evidence="1">
    <location>
        <begin position="75"/>
        <end position="113"/>
    </location>
</feature>
<feature type="transmembrane region" description="Helical" evidence="2">
    <location>
        <begin position="15"/>
        <end position="34"/>
    </location>
</feature>